<name>A0A3B1CQI8_9ZZZZ</name>
<sequence>MKKVILFWLLSIVGILAQDKMSFEFDYARFKCDSANTYLEIYYSIGQRKLTPYKIDNKFFIGAYLDISLEDTLINNVLVSKRYKSVNEIDTSQSELYKDKNLIGNLGYIIPPGKYLLTISSLDIADTTKMVTYKEHISINRFPTDMYSISDIQLASRIITDSKNTKSIFYKNTMEVYPNPIDIYTEAMPVLFYYSELYDVNTHTIPGTELILVQQLLDNYGNTLESKKKSVAQNNNSIVEAGVFNLKKYPTGSYILRLSLFQDSLNVGIASLKRFYLINPSVKPDSEMVVLSNTDMKSSEYGIYSEEECDELFEVCGPIETAQDKETYSRLKTLDSKREFLFKFWKARDMEPDTPKNEFKEEYMDRVAFVEARYKAFNKRGVKTDRGRIYLLYGEPDEVDYYPNDYDTKPYEIWRYNSIEGGVEFVFGDITGYNDYELLHSTKRGELRDDNWRRRITVN</sequence>
<dbReference type="AlphaFoldDB" id="A0A3B1CQI8"/>
<proteinExistence type="predicted"/>
<protein>
    <recommendedName>
        <fullName evidence="1">GWxTD domain-containing protein</fullName>
    </recommendedName>
</protein>
<feature type="domain" description="GWxTD" evidence="1">
    <location>
        <begin position="318"/>
        <end position="441"/>
    </location>
</feature>
<gene>
    <name evidence="2" type="ORF">MNBD_IGNAVI01-2137</name>
</gene>
<reference evidence="2" key="1">
    <citation type="submission" date="2018-06" db="EMBL/GenBank/DDBJ databases">
        <authorList>
            <person name="Zhirakovskaya E."/>
        </authorList>
    </citation>
    <scope>NUCLEOTIDE SEQUENCE</scope>
</reference>
<dbReference type="NCBIfam" id="TIGR04514">
    <property type="entry name" value="GWxTD_dom"/>
    <property type="match status" value="1"/>
</dbReference>
<accession>A0A3B1CQI8</accession>
<organism evidence="2">
    <name type="scientific">hydrothermal vent metagenome</name>
    <dbReference type="NCBI Taxonomy" id="652676"/>
    <lineage>
        <taxon>unclassified sequences</taxon>
        <taxon>metagenomes</taxon>
        <taxon>ecological metagenomes</taxon>
    </lineage>
</organism>
<dbReference type="Pfam" id="PF20094">
    <property type="entry name" value="GWxTD_dom"/>
    <property type="match status" value="1"/>
</dbReference>
<evidence type="ECO:0000313" key="2">
    <source>
        <dbReference type="EMBL" id="VAX24960.1"/>
    </source>
</evidence>
<evidence type="ECO:0000259" key="1">
    <source>
        <dbReference type="Pfam" id="PF20094"/>
    </source>
</evidence>
<dbReference type="EMBL" id="UOGD01000287">
    <property type="protein sequence ID" value="VAX24960.1"/>
    <property type="molecule type" value="Genomic_DNA"/>
</dbReference>
<dbReference type="InterPro" id="IPR030959">
    <property type="entry name" value="GWxTD_dom"/>
</dbReference>